<dbReference type="Proteomes" id="UP000008854">
    <property type="component" value="Unassembled WGS sequence"/>
</dbReference>
<dbReference type="AlphaFoldDB" id="A0A5K4FEV2"/>
<accession>A0A5K4FEV2</accession>
<dbReference type="InParanoid" id="A0A5K4FEV2"/>
<protein>
    <submittedName>
        <fullName evidence="3">Uncharacterized protein</fullName>
    </submittedName>
</protein>
<keyword evidence="2" id="KW-1185">Reference proteome</keyword>
<evidence type="ECO:0000313" key="2">
    <source>
        <dbReference type="Proteomes" id="UP000008854"/>
    </source>
</evidence>
<evidence type="ECO:0000256" key="1">
    <source>
        <dbReference type="SAM" id="SignalP"/>
    </source>
</evidence>
<keyword evidence="1" id="KW-0732">Signal</keyword>
<proteinExistence type="predicted"/>
<reference evidence="2" key="1">
    <citation type="journal article" date="2012" name="PLoS Negl. Trop. Dis.">
        <title>A systematically improved high quality genome and transcriptome of the human blood fluke Schistosoma mansoni.</title>
        <authorList>
            <person name="Protasio A.V."/>
            <person name="Tsai I.J."/>
            <person name="Babbage A."/>
            <person name="Nichol S."/>
            <person name="Hunt M."/>
            <person name="Aslett M.A."/>
            <person name="De Silva N."/>
            <person name="Velarde G.S."/>
            <person name="Anderson T.J."/>
            <person name="Clark R.C."/>
            <person name="Davidson C."/>
            <person name="Dillon G.P."/>
            <person name="Holroyd N.E."/>
            <person name="LoVerde P.T."/>
            <person name="Lloyd C."/>
            <person name="McQuillan J."/>
            <person name="Oliveira G."/>
            <person name="Otto T.D."/>
            <person name="Parker-Manuel S.J."/>
            <person name="Quail M.A."/>
            <person name="Wilson R.A."/>
            <person name="Zerlotini A."/>
            <person name="Dunne D.W."/>
            <person name="Berriman M."/>
        </authorList>
    </citation>
    <scope>NUCLEOTIDE SEQUENCE [LARGE SCALE GENOMIC DNA]</scope>
    <source>
        <strain evidence="2">Puerto Rican</strain>
    </source>
</reference>
<feature type="chain" id="PRO_5024418816" evidence="1">
    <location>
        <begin position="23"/>
        <end position="195"/>
    </location>
</feature>
<dbReference type="WBParaSite" id="Smp_342770.1">
    <property type="protein sequence ID" value="Smp_342770.1"/>
    <property type="gene ID" value="Smp_342770"/>
</dbReference>
<reference evidence="3" key="2">
    <citation type="submission" date="2019-11" db="UniProtKB">
        <authorList>
            <consortium name="WormBaseParasite"/>
        </authorList>
    </citation>
    <scope>IDENTIFICATION</scope>
    <source>
        <strain evidence="3">Puerto Rican</strain>
    </source>
</reference>
<sequence length="195" mass="23996">MYHRLLFHVNLFMVWFIHLSIEDDNNLIMKIYNAEHELKYLKRNIGQEIEHFRENEAEFMKIKHQINMQLSGEIQTIDEYLMCRSELYRSIELKILMGELINRIDMEERIHETNVSNSDIMKKCFSEEQSVYAKLVDEYRNKKCRLPVSNNIHDIEVIEYLILKRFYYVRVFNKELFHHQFLWKMLEEMKKQLPN</sequence>
<name>A0A5K4FEV2_SCHMA</name>
<evidence type="ECO:0000313" key="3">
    <source>
        <dbReference type="WBParaSite" id="Smp_342770.1"/>
    </source>
</evidence>
<feature type="signal peptide" evidence="1">
    <location>
        <begin position="1"/>
        <end position="22"/>
    </location>
</feature>
<organism evidence="2 3">
    <name type="scientific">Schistosoma mansoni</name>
    <name type="common">Blood fluke</name>
    <dbReference type="NCBI Taxonomy" id="6183"/>
    <lineage>
        <taxon>Eukaryota</taxon>
        <taxon>Metazoa</taxon>
        <taxon>Spiralia</taxon>
        <taxon>Lophotrochozoa</taxon>
        <taxon>Platyhelminthes</taxon>
        <taxon>Trematoda</taxon>
        <taxon>Digenea</taxon>
        <taxon>Strigeidida</taxon>
        <taxon>Schistosomatoidea</taxon>
        <taxon>Schistosomatidae</taxon>
        <taxon>Schistosoma</taxon>
    </lineage>
</organism>